<name>A0A9J5XEU1_SOLCO</name>
<dbReference type="AlphaFoldDB" id="A0A9J5XEU1"/>
<evidence type="ECO:0000313" key="3">
    <source>
        <dbReference type="Proteomes" id="UP000824120"/>
    </source>
</evidence>
<keyword evidence="3" id="KW-1185">Reference proteome</keyword>
<comment type="caution">
    <text evidence="2">The sequence shown here is derived from an EMBL/GenBank/DDBJ whole genome shotgun (WGS) entry which is preliminary data.</text>
</comment>
<protein>
    <submittedName>
        <fullName evidence="2">Uncharacterized protein</fullName>
    </submittedName>
</protein>
<sequence>MSSSRNKRIGKLYNKSTKYKYIPKTFGVDKTKVGYVGFGLNSGKKCDEWFKSWENKDSICGLPILMKNWSCVTMLDHLINCIFLKVKMIYKIFFVISVFMSYSNY</sequence>
<dbReference type="EMBL" id="JACXVP010000009">
    <property type="protein sequence ID" value="KAG5586194.1"/>
    <property type="molecule type" value="Genomic_DNA"/>
</dbReference>
<gene>
    <name evidence="2" type="ORF">H5410_046628</name>
</gene>
<feature type="transmembrane region" description="Helical" evidence="1">
    <location>
        <begin position="82"/>
        <end position="102"/>
    </location>
</feature>
<accession>A0A9J5XEU1</accession>
<keyword evidence="1" id="KW-0472">Membrane</keyword>
<proteinExistence type="predicted"/>
<dbReference type="Proteomes" id="UP000824120">
    <property type="component" value="Chromosome 9"/>
</dbReference>
<organism evidence="2 3">
    <name type="scientific">Solanum commersonii</name>
    <name type="common">Commerson's wild potato</name>
    <name type="synonym">Commerson's nightshade</name>
    <dbReference type="NCBI Taxonomy" id="4109"/>
    <lineage>
        <taxon>Eukaryota</taxon>
        <taxon>Viridiplantae</taxon>
        <taxon>Streptophyta</taxon>
        <taxon>Embryophyta</taxon>
        <taxon>Tracheophyta</taxon>
        <taxon>Spermatophyta</taxon>
        <taxon>Magnoliopsida</taxon>
        <taxon>eudicotyledons</taxon>
        <taxon>Gunneridae</taxon>
        <taxon>Pentapetalae</taxon>
        <taxon>asterids</taxon>
        <taxon>lamiids</taxon>
        <taxon>Solanales</taxon>
        <taxon>Solanaceae</taxon>
        <taxon>Solanoideae</taxon>
        <taxon>Solaneae</taxon>
        <taxon>Solanum</taxon>
    </lineage>
</organism>
<keyword evidence="1" id="KW-1133">Transmembrane helix</keyword>
<reference evidence="2 3" key="1">
    <citation type="submission" date="2020-09" db="EMBL/GenBank/DDBJ databases">
        <title>De no assembly of potato wild relative species, Solanum commersonii.</title>
        <authorList>
            <person name="Cho K."/>
        </authorList>
    </citation>
    <scope>NUCLEOTIDE SEQUENCE [LARGE SCALE GENOMIC DNA]</scope>
    <source>
        <strain evidence="2">LZ3.2</strain>
        <tissue evidence="2">Leaf</tissue>
    </source>
</reference>
<evidence type="ECO:0000256" key="1">
    <source>
        <dbReference type="SAM" id="Phobius"/>
    </source>
</evidence>
<evidence type="ECO:0000313" key="2">
    <source>
        <dbReference type="EMBL" id="KAG5586194.1"/>
    </source>
</evidence>
<keyword evidence="1" id="KW-0812">Transmembrane</keyword>